<evidence type="ECO:0000256" key="1">
    <source>
        <dbReference type="ARBA" id="ARBA00001946"/>
    </source>
</evidence>
<dbReference type="InterPro" id="IPR008949">
    <property type="entry name" value="Isoprenoid_synthase_dom_sf"/>
</dbReference>
<evidence type="ECO:0000256" key="2">
    <source>
        <dbReference type="ARBA" id="ARBA00022723"/>
    </source>
</evidence>
<keyword evidence="3" id="KW-0460">Magnesium</keyword>
<sequence>MASGHYYHFINGKFGLLTQIRSNQSHLSTCYRPLMVLMVRNQSYCSSIEVDIQEYLKKAIPVRPPVSVFEPMHYLTFAAPQSKAPTLCIAACELTSGDGSQAMAAAAALHLTHAAIYTHENLPLTDRPRPKPEVPHKFGPNVELLTADGIIPFGLELLARSMDQTQNNPDKILRVIGEITRAVGSQGIVAGLYRELQMDQPDINVDRAIDYVCKKKEGELHACGAACGAILGGGDEEEIEKLRKYGLYVGMIHGMLNGVGKNKEGLMEEKIEKLRILALKELENFDGKKVELISSLCSA</sequence>
<gene>
    <name evidence="4" type="ORF">Fot_48696</name>
</gene>
<comment type="caution">
    <text evidence="4">The sequence shown here is derived from an EMBL/GenBank/DDBJ whole genome shotgun (WGS) entry which is preliminary data.</text>
</comment>
<proteinExistence type="predicted"/>
<protein>
    <submittedName>
        <fullName evidence="4">Geranylgeranyl pyrophosphate synthase 7</fullName>
    </submittedName>
</protein>
<evidence type="ECO:0000313" key="5">
    <source>
        <dbReference type="Proteomes" id="UP001604277"/>
    </source>
</evidence>
<organism evidence="4 5">
    <name type="scientific">Forsythia ovata</name>
    <dbReference type="NCBI Taxonomy" id="205694"/>
    <lineage>
        <taxon>Eukaryota</taxon>
        <taxon>Viridiplantae</taxon>
        <taxon>Streptophyta</taxon>
        <taxon>Embryophyta</taxon>
        <taxon>Tracheophyta</taxon>
        <taxon>Spermatophyta</taxon>
        <taxon>Magnoliopsida</taxon>
        <taxon>eudicotyledons</taxon>
        <taxon>Gunneridae</taxon>
        <taxon>Pentapetalae</taxon>
        <taxon>asterids</taxon>
        <taxon>lamiids</taxon>
        <taxon>Lamiales</taxon>
        <taxon>Oleaceae</taxon>
        <taxon>Forsythieae</taxon>
        <taxon>Forsythia</taxon>
    </lineage>
</organism>
<dbReference type="GO" id="GO:0046872">
    <property type="term" value="F:metal ion binding"/>
    <property type="evidence" value="ECO:0007669"/>
    <property type="project" value="UniProtKB-KW"/>
</dbReference>
<dbReference type="PANTHER" id="PTHR43281:SF6">
    <property type="entry name" value="HETERODIMERIC GERANYLGERANYL PYROPHOSPHATE SYNTHASE SMALL SUBUNIT, CHLOROPLASTIC-LIKE"/>
    <property type="match status" value="1"/>
</dbReference>
<dbReference type="Gene3D" id="1.10.600.10">
    <property type="entry name" value="Farnesyl Diphosphate Synthase"/>
    <property type="match status" value="1"/>
</dbReference>
<reference evidence="5" key="1">
    <citation type="submission" date="2024-07" db="EMBL/GenBank/DDBJ databases">
        <title>Two chromosome-level genome assemblies of Korean endemic species Abeliophyllum distichum and Forsythia ovata (Oleaceae).</title>
        <authorList>
            <person name="Jang H."/>
        </authorList>
    </citation>
    <scope>NUCLEOTIDE SEQUENCE [LARGE SCALE GENOMIC DNA]</scope>
</reference>
<evidence type="ECO:0000313" key="4">
    <source>
        <dbReference type="EMBL" id="KAL2472960.1"/>
    </source>
</evidence>
<name>A0ABD1Q9V8_9LAMI</name>
<comment type="cofactor">
    <cofactor evidence="1">
        <name>Mg(2+)</name>
        <dbReference type="ChEBI" id="CHEBI:18420"/>
    </cofactor>
</comment>
<accession>A0ABD1Q9V8</accession>
<keyword evidence="5" id="KW-1185">Reference proteome</keyword>
<evidence type="ECO:0000256" key="3">
    <source>
        <dbReference type="ARBA" id="ARBA00022842"/>
    </source>
</evidence>
<dbReference type="EMBL" id="JBFOLJ010000015">
    <property type="protein sequence ID" value="KAL2472960.1"/>
    <property type="molecule type" value="Genomic_DNA"/>
</dbReference>
<keyword evidence="2" id="KW-0479">Metal-binding</keyword>
<dbReference type="SUPFAM" id="SSF48576">
    <property type="entry name" value="Terpenoid synthases"/>
    <property type="match status" value="1"/>
</dbReference>
<dbReference type="PANTHER" id="PTHR43281">
    <property type="entry name" value="FARNESYL DIPHOSPHATE SYNTHASE"/>
    <property type="match status" value="1"/>
</dbReference>
<dbReference type="Proteomes" id="UP001604277">
    <property type="component" value="Unassembled WGS sequence"/>
</dbReference>
<dbReference type="AlphaFoldDB" id="A0ABD1Q9V8"/>